<accession>A0A7C5WZ71</accession>
<dbReference type="SUPFAM" id="SSF55973">
    <property type="entry name" value="S-adenosylmethionine synthetase"/>
    <property type="match status" value="3"/>
</dbReference>
<dbReference type="InterPro" id="IPR022636">
    <property type="entry name" value="S-AdoMet_synthetase_sfam"/>
</dbReference>
<organism evidence="14">
    <name type="scientific">Thermocrinis ruber</name>
    <dbReference type="NCBI Taxonomy" id="75906"/>
    <lineage>
        <taxon>Bacteria</taxon>
        <taxon>Pseudomonadati</taxon>
        <taxon>Aquificota</taxon>
        <taxon>Aquificia</taxon>
        <taxon>Aquificales</taxon>
        <taxon>Aquificaceae</taxon>
        <taxon>Thermocrinis</taxon>
    </lineage>
</organism>
<comment type="cofactor">
    <cofactor evidence="9">
        <name>K(+)</name>
        <dbReference type="ChEBI" id="CHEBI:29103"/>
    </cofactor>
    <text evidence="9">Binds 1 potassium ion per subunit.</text>
</comment>
<comment type="cofactor">
    <cofactor evidence="9">
        <name>Mg(2+)</name>
        <dbReference type="ChEBI" id="CHEBI:18420"/>
    </cofactor>
    <text evidence="9">Binds 2 divalent ions per subunit.</text>
</comment>
<dbReference type="Pfam" id="PF02772">
    <property type="entry name" value="S-AdoMet_synt_M"/>
    <property type="match status" value="1"/>
</dbReference>
<keyword evidence="5 9" id="KW-0547">Nucleotide-binding</keyword>
<dbReference type="GO" id="GO:0006730">
    <property type="term" value="P:one-carbon metabolic process"/>
    <property type="evidence" value="ECO:0007669"/>
    <property type="project" value="UniProtKB-KW"/>
</dbReference>
<evidence type="ECO:0000256" key="5">
    <source>
        <dbReference type="ARBA" id="ARBA00022741"/>
    </source>
</evidence>
<evidence type="ECO:0000256" key="6">
    <source>
        <dbReference type="ARBA" id="ARBA00022840"/>
    </source>
</evidence>
<keyword evidence="3 9" id="KW-0808">Transferase</keyword>
<dbReference type="GO" id="GO:0005524">
    <property type="term" value="F:ATP binding"/>
    <property type="evidence" value="ECO:0007669"/>
    <property type="project" value="UniProtKB-UniRule"/>
</dbReference>
<dbReference type="GO" id="GO:0006556">
    <property type="term" value="P:S-adenosylmethionine biosynthetic process"/>
    <property type="evidence" value="ECO:0007669"/>
    <property type="project" value="UniProtKB-UniRule"/>
</dbReference>
<evidence type="ECO:0000256" key="7">
    <source>
        <dbReference type="ARBA" id="ARBA00022842"/>
    </source>
</evidence>
<feature type="binding site" evidence="9">
    <location>
        <position position="259"/>
    </location>
    <ligand>
        <name>ATP</name>
        <dbReference type="ChEBI" id="CHEBI:30616"/>
        <note>ligand shared between two neighboring subunits</note>
    </ligand>
</feature>
<keyword evidence="4 9" id="KW-0479">Metal-binding</keyword>
<name>A0A7C5WZ71_9AQUI</name>
<feature type="region of interest" description="Flexible loop" evidence="9">
    <location>
        <begin position="97"/>
        <end position="107"/>
    </location>
</feature>
<gene>
    <name evidence="9 14" type="primary">metK</name>
    <name evidence="14" type="ORF">ENN04_07860</name>
</gene>
<evidence type="ECO:0000256" key="2">
    <source>
        <dbReference type="ARBA" id="ARBA00022563"/>
    </source>
</evidence>
<evidence type="ECO:0000256" key="1">
    <source>
        <dbReference type="ARBA" id="ARBA00005224"/>
    </source>
</evidence>
<dbReference type="PANTHER" id="PTHR11964">
    <property type="entry name" value="S-ADENOSYLMETHIONINE SYNTHETASE"/>
    <property type="match status" value="1"/>
</dbReference>
<sequence>MHIRMAESPTEGHPDKVADLIADALLDEFLRKDPYSRVSLEVMVISGMTFVAGHVSTEGYVDIPGVVRSTMKEVGYNRPELGFDADASAVIISIEEQSPEIVLGLSQEGAGDTAVVVGYACNETESYMPLPISLAHSLSKRLADLRKTGRAPFLRPDGKALVTVAYEGTKPLFVKDIILFAQHDPDVSLEKLKDYLVEEAVKKVVPSRYISKETRILVNPSGRFVLGGPVADVGQTGRKIVSDAYGDTAYSGGSAFSGKDPTKTDRSASYLARMMAKHVVAGGFAERCLVQLAYAFGVSEPIAFDIETYGTEKVEKERIKEALREIFPLNPRRMIEFLDLRKPIYKKTACYGHFGKEELPWEKLTKLEELKERLGGGIQ</sequence>
<dbReference type="NCBIfam" id="TIGR01034">
    <property type="entry name" value="metK"/>
    <property type="match status" value="1"/>
</dbReference>
<dbReference type="Pfam" id="PF02773">
    <property type="entry name" value="S-AdoMet_synt_C"/>
    <property type="match status" value="1"/>
</dbReference>
<dbReference type="EMBL" id="DSAC01000097">
    <property type="protein sequence ID" value="HHO74528.1"/>
    <property type="molecule type" value="Genomic_DNA"/>
</dbReference>
<feature type="binding site" evidence="9">
    <location>
        <position position="41"/>
    </location>
    <ligand>
        <name>K(+)</name>
        <dbReference type="ChEBI" id="CHEBI:29103"/>
    </ligand>
</feature>
<dbReference type="InterPro" id="IPR022629">
    <property type="entry name" value="S-AdoMet_synt_central"/>
</dbReference>
<feature type="binding site" description="in other chain" evidence="9">
    <location>
        <position position="263"/>
    </location>
    <ligand>
        <name>L-methionine</name>
        <dbReference type="ChEBI" id="CHEBI:57844"/>
        <note>ligand shared between two neighboring subunits</note>
    </ligand>
</feature>
<evidence type="ECO:0000259" key="11">
    <source>
        <dbReference type="Pfam" id="PF00438"/>
    </source>
</evidence>
<dbReference type="UniPathway" id="UPA00315">
    <property type="reaction ID" value="UER00080"/>
</dbReference>
<feature type="domain" description="S-adenosylmethionine synthetase central" evidence="12">
    <location>
        <begin position="107"/>
        <end position="224"/>
    </location>
</feature>
<comment type="caution">
    <text evidence="9">Lacks conserved residue(s) required for the propagation of feature annotation.</text>
</comment>
<proteinExistence type="inferred from homology"/>
<comment type="subcellular location">
    <subcellularLocation>
        <location evidence="9">Cytoplasm</location>
    </subcellularLocation>
</comment>
<dbReference type="AlphaFoldDB" id="A0A7C5WZ71"/>
<dbReference type="GO" id="GO:0004478">
    <property type="term" value="F:methionine adenosyltransferase activity"/>
    <property type="evidence" value="ECO:0007669"/>
    <property type="project" value="UniProtKB-UniRule"/>
</dbReference>
<comment type="caution">
    <text evidence="14">The sequence shown here is derived from an EMBL/GenBank/DDBJ whole genome shotgun (WGS) entry which is preliminary data.</text>
</comment>
<dbReference type="GO" id="GO:0000287">
    <property type="term" value="F:magnesium ion binding"/>
    <property type="evidence" value="ECO:0007669"/>
    <property type="project" value="UniProtKB-UniRule"/>
</dbReference>
<evidence type="ECO:0000256" key="3">
    <source>
        <dbReference type="ARBA" id="ARBA00022679"/>
    </source>
</evidence>
<comment type="pathway">
    <text evidence="1 9">Amino-acid biosynthesis; S-adenosyl-L-methionine biosynthesis; S-adenosyl-L-methionine from L-methionine: step 1/1.</text>
</comment>
<evidence type="ECO:0000256" key="10">
    <source>
        <dbReference type="RuleBase" id="RU004462"/>
    </source>
</evidence>
<feature type="binding site" description="in other chain" evidence="9">
    <location>
        <begin position="157"/>
        <end position="159"/>
    </location>
    <ligand>
        <name>ATP</name>
        <dbReference type="ChEBI" id="CHEBI:30616"/>
        <note>ligand shared between two neighboring subunits</note>
    </ligand>
</feature>
<keyword evidence="8 9" id="KW-0630">Potassium</keyword>
<keyword evidence="6 9" id="KW-0067">ATP-binding</keyword>
<feature type="binding site" description="in other chain" evidence="9">
    <location>
        <begin position="223"/>
        <end position="224"/>
    </location>
    <ligand>
        <name>ATP</name>
        <dbReference type="ChEBI" id="CHEBI:30616"/>
        <note>ligand shared between two neighboring subunits</note>
    </ligand>
</feature>
<evidence type="ECO:0000256" key="9">
    <source>
        <dbReference type="HAMAP-Rule" id="MF_00086"/>
    </source>
</evidence>
<feature type="domain" description="S-adenosylmethionine synthetase C-terminal" evidence="13">
    <location>
        <begin position="226"/>
        <end position="363"/>
    </location>
</feature>
<feature type="binding site" evidence="9">
    <location>
        <position position="232"/>
    </location>
    <ligand>
        <name>L-methionine</name>
        <dbReference type="ChEBI" id="CHEBI:57844"/>
        <note>ligand shared between two neighboring subunits</note>
    </ligand>
</feature>
<dbReference type="FunFam" id="3.30.300.10:FF:000003">
    <property type="entry name" value="S-adenosylmethionine synthase"/>
    <property type="match status" value="1"/>
</dbReference>
<feature type="domain" description="S-adenosylmethionine synthetase N-terminal" evidence="11">
    <location>
        <begin position="5"/>
        <end position="99"/>
    </location>
</feature>
<dbReference type="HAMAP" id="MF_00086">
    <property type="entry name" value="S_AdoMet_synth1"/>
    <property type="match status" value="1"/>
</dbReference>
<dbReference type="Gene3D" id="3.30.300.10">
    <property type="match status" value="3"/>
</dbReference>
<feature type="binding site" description="in other chain" evidence="9">
    <location>
        <begin position="238"/>
        <end position="239"/>
    </location>
    <ligand>
        <name>ATP</name>
        <dbReference type="ChEBI" id="CHEBI:30616"/>
        <note>ligand shared between two neighboring subunits</note>
    </ligand>
</feature>
<dbReference type="InterPro" id="IPR022630">
    <property type="entry name" value="S-AdoMet_synt_C"/>
</dbReference>
<evidence type="ECO:0000256" key="8">
    <source>
        <dbReference type="ARBA" id="ARBA00022958"/>
    </source>
</evidence>
<comment type="subunit">
    <text evidence="9">Homotetramer; dimer of dimers.</text>
</comment>
<reference evidence="14" key="1">
    <citation type="journal article" date="2020" name="mSystems">
        <title>Genome- and Community-Level Interaction Insights into Carbon Utilization and Element Cycling Functions of Hydrothermarchaeota in Hydrothermal Sediment.</title>
        <authorList>
            <person name="Zhou Z."/>
            <person name="Liu Y."/>
            <person name="Xu W."/>
            <person name="Pan J."/>
            <person name="Luo Z.H."/>
            <person name="Li M."/>
        </authorList>
    </citation>
    <scope>NUCLEOTIDE SEQUENCE [LARGE SCALE GENOMIC DNA]</scope>
    <source>
        <strain evidence="14">SpSt-114</strain>
    </source>
</reference>
<dbReference type="InterPro" id="IPR022628">
    <property type="entry name" value="S-AdoMet_synt_N"/>
</dbReference>
<dbReference type="EC" id="2.5.1.6" evidence="9"/>
<evidence type="ECO:0000313" key="14">
    <source>
        <dbReference type="EMBL" id="HHO74528.1"/>
    </source>
</evidence>
<dbReference type="PIRSF" id="PIRSF000497">
    <property type="entry name" value="MAT"/>
    <property type="match status" value="1"/>
</dbReference>
<protein>
    <recommendedName>
        <fullName evidence="9">S-adenosylmethionine synthase</fullName>
        <shortName evidence="9">AdoMet synthase</shortName>
        <ecNumber evidence="9">2.5.1.6</ecNumber>
    </recommendedName>
    <alternativeName>
        <fullName evidence="9">MAT</fullName>
    </alternativeName>
    <alternativeName>
        <fullName evidence="9">Methionine adenosyltransferase</fullName>
    </alternativeName>
</protein>
<evidence type="ECO:0000259" key="13">
    <source>
        <dbReference type="Pfam" id="PF02773"/>
    </source>
</evidence>
<keyword evidence="7 9" id="KW-0460">Magnesium</keyword>
<feature type="binding site" evidence="9">
    <location>
        <position position="15"/>
    </location>
    <ligand>
        <name>Mg(2+)</name>
        <dbReference type="ChEBI" id="CHEBI:18420"/>
    </ligand>
</feature>
<keyword evidence="9" id="KW-0963">Cytoplasm</keyword>
<feature type="binding site" description="in other chain" evidence="9">
    <location>
        <position position="13"/>
    </location>
    <ligand>
        <name>ATP</name>
        <dbReference type="ChEBI" id="CHEBI:30616"/>
        <note>ligand shared between two neighboring subunits</note>
    </ligand>
</feature>
<keyword evidence="2 9" id="KW-0554">One-carbon metabolism</keyword>
<comment type="catalytic activity">
    <reaction evidence="9">
        <text>L-methionine + ATP + H2O = S-adenosyl-L-methionine + phosphate + diphosphate</text>
        <dbReference type="Rhea" id="RHEA:21080"/>
        <dbReference type="ChEBI" id="CHEBI:15377"/>
        <dbReference type="ChEBI" id="CHEBI:30616"/>
        <dbReference type="ChEBI" id="CHEBI:33019"/>
        <dbReference type="ChEBI" id="CHEBI:43474"/>
        <dbReference type="ChEBI" id="CHEBI:57844"/>
        <dbReference type="ChEBI" id="CHEBI:59789"/>
        <dbReference type="EC" id="2.5.1.6"/>
    </reaction>
</comment>
<dbReference type="Pfam" id="PF00438">
    <property type="entry name" value="S-AdoMet_synt_N"/>
    <property type="match status" value="1"/>
</dbReference>
<comment type="function">
    <text evidence="9">Catalyzes the formation of S-adenosylmethionine (AdoMet) from methionine and ATP. The overall synthetic reaction is composed of two sequential steps, AdoMet formation and the subsequent tripolyphosphate hydrolysis which occurs prior to release of AdoMet from the enzyme.</text>
</comment>
<comment type="similarity">
    <text evidence="9 10">Belongs to the AdoMet synthase family.</text>
</comment>
<evidence type="ECO:0000259" key="12">
    <source>
        <dbReference type="Pfam" id="PF02772"/>
    </source>
</evidence>
<evidence type="ECO:0000256" key="4">
    <source>
        <dbReference type="ARBA" id="ARBA00022723"/>
    </source>
</evidence>
<dbReference type="InterPro" id="IPR002133">
    <property type="entry name" value="S-AdoMet_synthetase"/>
</dbReference>
<feature type="binding site" evidence="9">
    <location>
        <position position="232"/>
    </location>
    <ligand>
        <name>ATP</name>
        <dbReference type="ChEBI" id="CHEBI:30616"/>
        <note>ligand shared between two neighboring subunits</note>
    </ligand>
</feature>
<feature type="binding site" description="in other chain" evidence="9">
    <location>
        <position position="97"/>
    </location>
    <ligand>
        <name>L-methionine</name>
        <dbReference type="ChEBI" id="CHEBI:57844"/>
        <note>ligand shared between two neighboring subunits</note>
    </ligand>
</feature>
<dbReference type="GO" id="GO:0005737">
    <property type="term" value="C:cytoplasm"/>
    <property type="evidence" value="ECO:0007669"/>
    <property type="project" value="UniProtKB-SubCell"/>
</dbReference>
<dbReference type="CDD" id="cd18079">
    <property type="entry name" value="S-AdoMet_synt"/>
    <property type="match status" value="1"/>
</dbReference>
<feature type="binding site" evidence="9">
    <location>
        <position position="255"/>
    </location>
    <ligand>
        <name>ATP</name>
        <dbReference type="ChEBI" id="CHEBI:30616"/>
        <note>ligand shared between two neighboring subunits</note>
    </ligand>
</feature>